<reference evidence="2 3" key="1">
    <citation type="journal article" date="2016" name="Nat. Commun.">
        <title>Thousands of microbial genomes shed light on interconnected biogeochemical processes in an aquifer system.</title>
        <authorList>
            <person name="Anantharaman K."/>
            <person name="Brown C.T."/>
            <person name="Hug L.A."/>
            <person name="Sharon I."/>
            <person name="Castelle C.J."/>
            <person name="Probst A.J."/>
            <person name="Thomas B.C."/>
            <person name="Singh A."/>
            <person name="Wilkins M.J."/>
            <person name="Karaoz U."/>
            <person name="Brodie E.L."/>
            <person name="Williams K.H."/>
            <person name="Hubbard S.S."/>
            <person name="Banfield J.F."/>
        </authorList>
    </citation>
    <scope>NUCLEOTIDE SEQUENCE [LARGE SCALE GENOMIC DNA]</scope>
</reference>
<organism evidence="2 3">
    <name type="scientific">Candidatus Muproteobacteria bacterium RBG_16_62_13</name>
    <dbReference type="NCBI Taxonomy" id="1817756"/>
    <lineage>
        <taxon>Bacteria</taxon>
        <taxon>Pseudomonadati</taxon>
        <taxon>Pseudomonadota</taxon>
        <taxon>Candidatus Muproteobacteria</taxon>
    </lineage>
</organism>
<feature type="chain" id="PRO_5009526523" description="TIGR02301 family protein" evidence="1">
    <location>
        <begin position="27"/>
        <end position="138"/>
    </location>
</feature>
<keyword evidence="1" id="KW-0732">Signal</keyword>
<proteinExistence type="predicted"/>
<dbReference type="Proteomes" id="UP000178379">
    <property type="component" value="Unassembled WGS sequence"/>
</dbReference>
<comment type="caution">
    <text evidence="2">The sequence shown here is derived from an EMBL/GenBank/DDBJ whole genome shotgun (WGS) entry which is preliminary data.</text>
</comment>
<dbReference type="AlphaFoldDB" id="A0A1F6T1Z6"/>
<protein>
    <recommendedName>
        <fullName evidence="4">TIGR02301 family protein</fullName>
    </recommendedName>
</protein>
<evidence type="ECO:0008006" key="4">
    <source>
        <dbReference type="Google" id="ProtNLM"/>
    </source>
</evidence>
<evidence type="ECO:0000313" key="3">
    <source>
        <dbReference type="Proteomes" id="UP000178379"/>
    </source>
</evidence>
<gene>
    <name evidence="2" type="ORF">A2140_04975</name>
</gene>
<name>A0A1F6T1Z6_9PROT</name>
<evidence type="ECO:0000313" key="2">
    <source>
        <dbReference type="EMBL" id="OGI39207.1"/>
    </source>
</evidence>
<dbReference type="EMBL" id="MFSQ01000098">
    <property type="protein sequence ID" value="OGI39207.1"/>
    <property type="molecule type" value="Genomic_DNA"/>
</dbReference>
<sequence>MEGFMIKKILLLALCGGLFQTQIAFAEPKNDAIKALTNYAVVMALWNIEQRCNQMPSGMRKEFDAIVVNAGARLKDIFEPRFFNAAWESGKETANSPQYAACDKATRELLDSRLLDMARELKITLDKLPVGYKLKVTN</sequence>
<feature type="signal peptide" evidence="1">
    <location>
        <begin position="1"/>
        <end position="26"/>
    </location>
</feature>
<evidence type="ECO:0000256" key="1">
    <source>
        <dbReference type="SAM" id="SignalP"/>
    </source>
</evidence>
<accession>A0A1F6T1Z6</accession>
<dbReference type="STRING" id="1817756.A2140_04975"/>